<accession>A0A381TWZ7</accession>
<dbReference type="InterPro" id="IPR039653">
    <property type="entry name" value="Prenyltransferase"/>
</dbReference>
<protein>
    <recommendedName>
        <fullName evidence="10">4-hydroxybenzoate octaprenyltransferase</fullName>
    </recommendedName>
</protein>
<dbReference type="Gene3D" id="1.10.357.140">
    <property type="entry name" value="UbiA prenyltransferase"/>
    <property type="match status" value="1"/>
</dbReference>
<feature type="non-terminal residue" evidence="9">
    <location>
        <position position="185"/>
    </location>
</feature>
<comment type="similarity">
    <text evidence="3">Belongs to the UbiA prenyltransferase family.</text>
</comment>
<keyword evidence="7 8" id="KW-0472">Membrane</keyword>
<name>A0A381TWZ7_9ZZZZ</name>
<feature type="transmembrane region" description="Helical" evidence="8">
    <location>
        <begin position="36"/>
        <end position="60"/>
    </location>
</feature>
<dbReference type="Pfam" id="PF01040">
    <property type="entry name" value="UbiA"/>
    <property type="match status" value="1"/>
</dbReference>
<organism evidence="9">
    <name type="scientific">marine metagenome</name>
    <dbReference type="NCBI Taxonomy" id="408172"/>
    <lineage>
        <taxon>unclassified sequences</taxon>
        <taxon>metagenomes</taxon>
        <taxon>ecological metagenomes</taxon>
    </lineage>
</organism>
<dbReference type="Gene3D" id="1.20.120.1780">
    <property type="entry name" value="UbiA prenyltransferase"/>
    <property type="match status" value="1"/>
</dbReference>
<evidence type="ECO:0000256" key="3">
    <source>
        <dbReference type="ARBA" id="ARBA00005985"/>
    </source>
</evidence>
<feature type="transmembrane region" description="Helical" evidence="8">
    <location>
        <begin position="108"/>
        <end position="125"/>
    </location>
</feature>
<dbReference type="PROSITE" id="PS00943">
    <property type="entry name" value="UBIA"/>
    <property type="match status" value="1"/>
</dbReference>
<dbReference type="GO" id="GO:0008412">
    <property type="term" value="F:4-hydroxybenzoate polyprenyltransferase activity"/>
    <property type="evidence" value="ECO:0007669"/>
    <property type="project" value="TreeGrafter"/>
</dbReference>
<dbReference type="GO" id="GO:0005886">
    <property type="term" value="C:plasma membrane"/>
    <property type="evidence" value="ECO:0007669"/>
    <property type="project" value="TreeGrafter"/>
</dbReference>
<feature type="non-terminal residue" evidence="9">
    <location>
        <position position="1"/>
    </location>
</feature>
<dbReference type="InterPro" id="IPR044878">
    <property type="entry name" value="UbiA_sf"/>
</dbReference>
<evidence type="ECO:0000256" key="7">
    <source>
        <dbReference type="ARBA" id="ARBA00023136"/>
    </source>
</evidence>
<comment type="cofactor">
    <cofactor evidence="1">
        <name>Mg(2+)</name>
        <dbReference type="ChEBI" id="CHEBI:18420"/>
    </cofactor>
</comment>
<feature type="transmembrane region" description="Helical" evidence="8">
    <location>
        <begin position="12"/>
        <end position="30"/>
    </location>
</feature>
<dbReference type="AlphaFoldDB" id="A0A381TWZ7"/>
<feature type="transmembrane region" description="Helical" evidence="8">
    <location>
        <begin position="81"/>
        <end position="102"/>
    </location>
</feature>
<evidence type="ECO:0000313" key="9">
    <source>
        <dbReference type="EMBL" id="SVA19497.1"/>
    </source>
</evidence>
<evidence type="ECO:0008006" key="10">
    <source>
        <dbReference type="Google" id="ProtNLM"/>
    </source>
</evidence>
<evidence type="ECO:0000256" key="6">
    <source>
        <dbReference type="ARBA" id="ARBA00022989"/>
    </source>
</evidence>
<dbReference type="PANTHER" id="PTHR11048">
    <property type="entry name" value="PRENYLTRANSFERASES"/>
    <property type="match status" value="1"/>
</dbReference>
<evidence type="ECO:0000256" key="1">
    <source>
        <dbReference type="ARBA" id="ARBA00001946"/>
    </source>
</evidence>
<evidence type="ECO:0000256" key="8">
    <source>
        <dbReference type="SAM" id="Phobius"/>
    </source>
</evidence>
<feature type="transmembrane region" description="Helical" evidence="8">
    <location>
        <begin position="134"/>
        <end position="152"/>
    </location>
</feature>
<evidence type="ECO:0000256" key="5">
    <source>
        <dbReference type="ARBA" id="ARBA00022692"/>
    </source>
</evidence>
<proteinExistence type="inferred from homology"/>
<keyword evidence="5 8" id="KW-0812">Transmembrane</keyword>
<gene>
    <name evidence="9" type="ORF">METZ01_LOCUS72351</name>
</gene>
<dbReference type="PANTHER" id="PTHR11048:SF28">
    <property type="entry name" value="4-HYDROXYBENZOATE POLYPRENYLTRANSFERASE, MITOCHONDRIAL"/>
    <property type="match status" value="1"/>
</dbReference>
<dbReference type="FunFam" id="1.10.357.140:FF:000002">
    <property type="entry name" value="4-hydroxybenzoate octaprenyltransferase"/>
    <property type="match status" value="1"/>
</dbReference>
<dbReference type="EMBL" id="UINC01005162">
    <property type="protein sequence ID" value="SVA19497.1"/>
    <property type="molecule type" value="Genomic_DNA"/>
</dbReference>
<reference evidence="9" key="1">
    <citation type="submission" date="2018-05" db="EMBL/GenBank/DDBJ databases">
        <authorList>
            <person name="Lanie J.A."/>
            <person name="Ng W.-L."/>
            <person name="Kazmierczak K.M."/>
            <person name="Andrzejewski T.M."/>
            <person name="Davidsen T.M."/>
            <person name="Wayne K.J."/>
            <person name="Tettelin H."/>
            <person name="Glass J.I."/>
            <person name="Rusch D."/>
            <person name="Podicherti R."/>
            <person name="Tsui H.-C.T."/>
            <person name="Winkler M.E."/>
        </authorList>
    </citation>
    <scope>NUCLEOTIDE SEQUENCE</scope>
</reference>
<evidence type="ECO:0000256" key="4">
    <source>
        <dbReference type="ARBA" id="ARBA00022679"/>
    </source>
</evidence>
<feature type="transmembrane region" description="Helical" evidence="8">
    <location>
        <begin position="158"/>
        <end position="180"/>
    </location>
</feature>
<keyword evidence="4" id="KW-0808">Transferase</keyword>
<dbReference type="InterPro" id="IPR000537">
    <property type="entry name" value="UbiA_prenyltransferase"/>
</dbReference>
<comment type="subcellular location">
    <subcellularLocation>
        <location evidence="2">Membrane</location>
        <topology evidence="2">Multi-pass membrane protein</topology>
    </subcellularLocation>
</comment>
<dbReference type="InterPro" id="IPR030470">
    <property type="entry name" value="UbiA_prenylTrfase_CS"/>
</dbReference>
<dbReference type="CDD" id="cd13959">
    <property type="entry name" value="PT_UbiA_COQ2"/>
    <property type="match status" value="1"/>
</dbReference>
<evidence type="ECO:0000256" key="2">
    <source>
        <dbReference type="ARBA" id="ARBA00004141"/>
    </source>
</evidence>
<keyword evidence="6 8" id="KW-1133">Transmembrane helix</keyword>
<sequence length="185" mass="20478">VLYARLARLHRPIGWLLLMWPTLWAVWIAGQGRPAPWIVAVFVSGVVVMRAAGCVINDYFDRDFDSHVARTQERPLATGEVSVTEALVLFAALLALALGLVLTLNHETLLFAAAGVFIAVTYPLFKRFTHLPQVYLGIAFSWGIPMAFSAQTGTVQPVAWALLFANLLWTVAYDTMYAMADRPDD</sequence>
<dbReference type="GO" id="GO:0006744">
    <property type="term" value="P:ubiquinone biosynthetic process"/>
    <property type="evidence" value="ECO:0007669"/>
    <property type="project" value="TreeGrafter"/>
</dbReference>